<dbReference type="AlphaFoldDB" id="A1WR78"/>
<organism evidence="3 4">
    <name type="scientific">Verminephrobacter eiseniae (strain EF01-2)</name>
    <dbReference type="NCBI Taxonomy" id="391735"/>
    <lineage>
        <taxon>Bacteria</taxon>
        <taxon>Pseudomonadati</taxon>
        <taxon>Pseudomonadota</taxon>
        <taxon>Betaproteobacteria</taxon>
        <taxon>Burkholderiales</taxon>
        <taxon>Comamonadaceae</taxon>
        <taxon>Verminephrobacter</taxon>
    </lineage>
</organism>
<evidence type="ECO:0000313" key="3">
    <source>
        <dbReference type="EMBL" id="ABM60135.1"/>
    </source>
</evidence>
<dbReference type="RefSeq" id="WP_011812120.1">
    <property type="nucleotide sequence ID" value="NC_008786.1"/>
</dbReference>
<sequence>MTTTLTPRPVLPAAPLPAAPLLAALTLAAASMLAACGGGSGGDDGTAGPIQGKNTVDPAQLQGRWGSALGGRDPMTAVVVPDSADQASAWILSHDALTLVKLTLHSDGNASGMSYALDESDATGQAQTGQVTARLAENPPQMALTGLNARAAANAAAGANAGVVAFDQSDAMSTPAVQTDAAGAWRASAGNGSRLIDWTVSNSGQLTGSHTSTGCTYDGSLLAMTSGNSFNAQFNQSCPGVGAGAAQTIAFSGIATVNPSKNRMTVVGTSADDAHAVAILFQK</sequence>
<feature type="region of interest" description="Disordered" evidence="1">
    <location>
        <begin position="39"/>
        <end position="68"/>
    </location>
</feature>
<evidence type="ECO:0000256" key="2">
    <source>
        <dbReference type="SAM" id="SignalP"/>
    </source>
</evidence>
<dbReference type="GeneID" id="76462742"/>
<dbReference type="HOGENOM" id="CLU_1073413_0_0_4"/>
<evidence type="ECO:0000256" key="1">
    <source>
        <dbReference type="SAM" id="MobiDB-lite"/>
    </source>
</evidence>
<reference evidence="4" key="1">
    <citation type="submission" date="2006-12" db="EMBL/GenBank/DDBJ databases">
        <title>Complete sequence of chromosome 1 of Verminephrobacter eiseniae EF01-2.</title>
        <authorList>
            <person name="Copeland A."/>
            <person name="Lucas S."/>
            <person name="Lapidus A."/>
            <person name="Barry K."/>
            <person name="Detter J.C."/>
            <person name="Glavina del Rio T."/>
            <person name="Dalin E."/>
            <person name="Tice H."/>
            <person name="Pitluck S."/>
            <person name="Chertkov O."/>
            <person name="Brettin T."/>
            <person name="Bruce D."/>
            <person name="Han C."/>
            <person name="Tapia R."/>
            <person name="Gilna P."/>
            <person name="Schmutz J."/>
            <person name="Larimer F."/>
            <person name="Land M."/>
            <person name="Hauser L."/>
            <person name="Kyrpides N."/>
            <person name="Kim E."/>
            <person name="Stahl D."/>
            <person name="Richardson P."/>
        </authorList>
    </citation>
    <scope>NUCLEOTIDE SEQUENCE [LARGE SCALE GENOMIC DNA]</scope>
    <source>
        <strain evidence="4">EF01-2</strain>
    </source>
</reference>
<keyword evidence="4" id="KW-1185">Reference proteome</keyword>
<dbReference type="KEGG" id="vei:Veis_4432"/>
<feature type="chain" id="PRO_5002640619" description="META domain-containing protein" evidence="2">
    <location>
        <begin position="35"/>
        <end position="283"/>
    </location>
</feature>
<evidence type="ECO:0000313" key="4">
    <source>
        <dbReference type="Proteomes" id="UP000000374"/>
    </source>
</evidence>
<proteinExistence type="predicted"/>
<feature type="signal peptide" evidence="2">
    <location>
        <begin position="1"/>
        <end position="34"/>
    </location>
</feature>
<name>A1WR78_VEREI</name>
<keyword evidence="2" id="KW-0732">Signal</keyword>
<gene>
    <name evidence="3" type="ordered locus">Veis_4432</name>
</gene>
<protein>
    <recommendedName>
        <fullName evidence="5">META domain-containing protein</fullName>
    </recommendedName>
</protein>
<accession>A1WR78</accession>
<evidence type="ECO:0008006" key="5">
    <source>
        <dbReference type="Google" id="ProtNLM"/>
    </source>
</evidence>
<dbReference type="Proteomes" id="UP000000374">
    <property type="component" value="Chromosome"/>
</dbReference>
<dbReference type="EMBL" id="CP000542">
    <property type="protein sequence ID" value="ABM60135.1"/>
    <property type="molecule type" value="Genomic_DNA"/>
</dbReference>